<evidence type="ECO:0000256" key="1">
    <source>
        <dbReference type="SAM" id="MobiDB-lite"/>
    </source>
</evidence>
<dbReference type="EMBL" id="JASAOG010000282">
    <property type="protein sequence ID" value="KAK0041234.1"/>
    <property type="molecule type" value="Genomic_DNA"/>
</dbReference>
<name>A0AAD8ARS9_BIOPF</name>
<organism evidence="2 3">
    <name type="scientific">Biomphalaria pfeifferi</name>
    <name type="common">Bloodfluke planorb</name>
    <name type="synonym">Freshwater snail</name>
    <dbReference type="NCBI Taxonomy" id="112525"/>
    <lineage>
        <taxon>Eukaryota</taxon>
        <taxon>Metazoa</taxon>
        <taxon>Spiralia</taxon>
        <taxon>Lophotrochozoa</taxon>
        <taxon>Mollusca</taxon>
        <taxon>Gastropoda</taxon>
        <taxon>Heterobranchia</taxon>
        <taxon>Euthyneura</taxon>
        <taxon>Panpulmonata</taxon>
        <taxon>Hygrophila</taxon>
        <taxon>Lymnaeoidea</taxon>
        <taxon>Planorbidae</taxon>
        <taxon>Biomphalaria</taxon>
    </lineage>
</organism>
<evidence type="ECO:0000313" key="2">
    <source>
        <dbReference type="EMBL" id="KAK0041234.1"/>
    </source>
</evidence>
<sequence length="242" mass="26449">MCTAIIIDIGIEKKCQSSQAKSELARGRHLQLEETYLLDVRLLAAGDCGALDFVCNVASCEPAVSLGGVSQEGLLRQRFRSTAVLRKTVLDTVSFCVKRTHHRLNNSLVNWRKRKRHQRKTVQMTLWGTRFLTPVPPTDQPPLHSCSLLGRRQSGGSAETAFPINGCVEENSARHCLVLCQTDTSSSQQQPSQLAEEKAAPEENSANDFVGNTLPDACASHRSTSTALFLLGTKSSKKGAML</sequence>
<gene>
    <name evidence="2" type="ORF">Bpfe_029327</name>
</gene>
<dbReference type="AlphaFoldDB" id="A0AAD8ARS9"/>
<dbReference type="Proteomes" id="UP001233172">
    <property type="component" value="Unassembled WGS sequence"/>
</dbReference>
<proteinExistence type="predicted"/>
<reference evidence="2" key="2">
    <citation type="submission" date="2023-04" db="EMBL/GenBank/DDBJ databases">
        <authorList>
            <person name="Bu L."/>
            <person name="Lu L."/>
            <person name="Laidemitt M.R."/>
            <person name="Zhang S.M."/>
            <person name="Mutuku M."/>
            <person name="Mkoji G."/>
            <person name="Steinauer M."/>
            <person name="Loker E.S."/>
        </authorList>
    </citation>
    <scope>NUCLEOTIDE SEQUENCE</scope>
    <source>
        <strain evidence="2">KasaAsao</strain>
        <tissue evidence="2">Whole Snail</tissue>
    </source>
</reference>
<protein>
    <submittedName>
        <fullName evidence="2">Uncharacterized protein</fullName>
    </submittedName>
</protein>
<evidence type="ECO:0000313" key="3">
    <source>
        <dbReference type="Proteomes" id="UP001233172"/>
    </source>
</evidence>
<comment type="caution">
    <text evidence="2">The sequence shown here is derived from an EMBL/GenBank/DDBJ whole genome shotgun (WGS) entry which is preliminary data.</text>
</comment>
<accession>A0AAD8ARS9</accession>
<keyword evidence="3" id="KW-1185">Reference proteome</keyword>
<feature type="region of interest" description="Disordered" evidence="1">
    <location>
        <begin position="187"/>
        <end position="208"/>
    </location>
</feature>
<reference evidence="2" key="1">
    <citation type="journal article" date="2023" name="PLoS Negl. Trop. Dis.">
        <title>A genome sequence for Biomphalaria pfeifferi, the major vector snail for the human-infecting parasite Schistosoma mansoni.</title>
        <authorList>
            <person name="Bu L."/>
            <person name="Lu L."/>
            <person name="Laidemitt M.R."/>
            <person name="Zhang S.M."/>
            <person name="Mutuku M."/>
            <person name="Mkoji G."/>
            <person name="Steinauer M."/>
            <person name="Loker E.S."/>
        </authorList>
    </citation>
    <scope>NUCLEOTIDE SEQUENCE</scope>
    <source>
        <strain evidence="2">KasaAsao</strain>
    </source>
</reference>